<accession>A0A1I1RET8</accession>
<sequence length="60" mass="6482">MSLSASRAIWTQSEQFGDGRAMACAVLKQAVEKFATFTSGSDFPPLWGQKDSKPILATCN</sequence>
<dbReference type="RefSeq" id="WP_093826974.1">
    <property type="nucleotide sequence ID" value="NZ_FOLQ01000004.1"/>
</dbReference>
<gene>
    <name evidence="1" type="ORF">SAMN05216167_104374</name>
</gene>
<protein>
    <submittedName>
        <fullName evidence="1">Uncharacterized protein</fullName>
    </submittedName>
</protein>
<keyword evidence="2" id="KW-1185">Reference proteome</keyword>
<evidence type="ECO:0000313" key="1">
    <source>
        <dbReference type="EMBL" id="SFD32906.1"/>
    </source>
</evidence>
<reference evidence="1 2" key="1">
    <citation type="submission" date="2016-10" db="EMBL/GenBank/DDBJ databases">
        <authorList>
            <person name="de Groot N.N."/>
        </authorList>
    </citation>
    <scope>NUCLEOTIDE SEQUENCE [LARGE SCALE GENOMIC DNA]</scope>
    <source>
        <strain evidence="1 2">DSM 26130</strain>
    </source>
</reference>
<dbReference type="Proteomes" id="UP000198598">
    <property type="component" value="Unassembled WGS sequence"/>
</dbReference>
<dbReference type="AlphaFoldDB" id="A0A1I1RET8"/>
<proteinExistence type="predicted"/>
<evidence type="ECO:0000313" key="2">
    <source>
        <dbReference type="Proteomes" id="UP000198598"/>
    </source>
</evidence>
<name>A0A1I1RET8_9BACT</name>
<organism evidence="1 2">
    <name type="scientific">Spirosoma endophyticum</name>
    <dbReference type="NCBI Taxonomy" id="662367"/>
    <lineage>
        <taxon>Bacteria</taxon>
        <taxon>Pseudomonadati</taxon>
        <taxon>Bacteroidota</taxon>
        <taxon>Cytophagia</taxon>
        <taxon>Cytophagales</taxon>
        <taxon>Cytophagaceae</taxon>
        <taxon>Spirosoma</taxon>
    </lineage>
</organism>
<dbReference type="STRING" id="662367.SAMN05216167_104374"/>
<dbReference type="EMBL" id="FOLQ01000004">
    <property type="protein sequence ID" value="SFD32906.1"/>
    <property type="molecule type" value="Genomic_DNA"/>
</dbReference>